<keyword evidence="1" id="KW-0812">Transmembrane</keyword>
<evidence type="ECO:0000256" key="1">
    <source>
        <dbReference type="SAM" id="Phobius"/>
    </source>
</evidence>
<feature type="transmembrane region" description="Helical" evidence="1">
    <location>
        <begin position="118"/>
        <end position="139"/>
    </location>
</feature>
<feature type="transmembrane region" description="Helical" evidence="1">
    <location>
        <begin position="169"/>
        <end position="186"/>
    </location>
</feature>
<feature type="transmembrane region" description="Helical" evidence="1">
    <location>
        <begin position="265"/>
        <end position="282"/>
    </location>
</feature>
<proteinExistence type="predicted"/>
<organism evidence="2 3">
    <name type="scientific">Luedemannella flava</name>
    <dbReference type="NCBI Taxonomy" id="349316"/>
    <lineage>
        <taxon>Bacteria</taxon>
        <taxon>Bacillati</taxon>
        <taxon>Actinomycetota</taxon>
        <taxon>Actinomycetes</taxon>
        <taxon>Micromonosporales</taxon>
        <taxon>Micromonosporaceae</taxon>
        <taxon>Luedemannella</taxon>
    </lineage>
</organism>
<feature type="transmembrane region" description="Helical" evidence="1">
    <location>
        <begin position="192"/>
        <end position="210"/>
    </location>
</feature>
<accession>A0ABN2MCX7</accession>
<dbReference type="Proteomes" id="UP001500218">
    <property type="component" value="Unassembled WGS sequence"/>
</dbReference>
<feature type="transmembrane region" description="Helical" evidence="1">
    <location>
        <begin position="241"/>
        <end position="258"/>
    </location>
</feature>
<evidence type="ECO:0000313" key="3">
    <source>
        <dbReference type="Proteomes" id="UP001500218"/>
    </source>
</evidence>
<gene>
    <name evidence="2" type="ORF">GCM10009682_41970</name>
</gene>
<feature type="transmembrane region" description="Helical" evidence="1">
    <location>
        <begin position="288"/>
        <end position="311"/>
    </location>
</feature>
<feature type="transmembrane region" description="Helical" evidence="1">
    <location>
        <begin position="145"/>
        <end position="162"/>
    </location>
</feature>
<reference evidence="2 3" key="1">
    <citation type="journal article" date="2019" name="Int. J. Syst. Evol. Microbiol.">
        <title>The Global Catalogue of Microorganisms (GCM) 10K type strain sequencing project: providing services to taxonomists for standard genome sequencing and annotation.</title>
        <authorList>
            <consortium name="The Broad Institute Genomics Platform"/>
            <consortium name="The Broad Institute Genome Sequencing Center for Infectious Disease"/>
            <person name="Wu L."/>
            <person name="Ma J."/>
        </authorList>
    </citation>
    <scope>NUCLEOTIDE SEQUENCE [LARGE SCALE GENOMIC DNA]</scope>
    <source>
        <strain evidence="2 3">JCM 13250</strain>
    </source>
</reference>
<feature type="transmembrane region" description="Helical" evidence="1">
    <location>
        <begin position="83"/>
        <end position="106"/>
    </location>
</feature>
<evidence type="ECO:0000313" key="2">
    <source>
        <dbReference type="EMBL" id="GAA1816663.1"/>
    </source>
</evidence>
<keyword evidence="1" id="KW-0472">Membrane</keyword>
<comment type="caution">
    <text evidence="2">The sequence shown here is derived from an EMBL/GenBank/DDBJ whole genome shotgun (WGS) entry which is preliminary data.</text>
</comment>
<protein>
    <recommendedName>
        <fullName evidence="4">DUF2157 domain-containing protein</fullName>
    </recommendedName>
</protein>
<sequence length="329" mass="33239">MTESAQPTPAQDAALRQLTDTGQLTEEQARAVRGALWPAPQAVARQVSWLLEAAGYVGGGLMAGGIAIVLGERWGDLTRQGRAAVLGGLAVLFVVAALVLAGGRLIRVGRGPTGARRRVVGALLTSAAVPVAFAVSTVADVDDDPLVGLIAGLVVAVAAYALADTPYGVVMMAVMSLGVLATGLGRAGTTEATTAVVTVLGGLLWCLAAVARLVRPVALGLAIGLATALVGPQFAIDEYPWLGYSLGFGVAVGAFVLYHRVRELVLLIAGVIGLTVLVPELVNELTEGALAGASVLVVGGAVLIAASALGLRLRKVERVAPVVAEEGSP</sequence>
<dbReference type="EMBL" id="BAAALT010000143">
    <property type="protein sequence ID" value="GAA1816663.1"/>
    <property type="molecule type" value="Genomic_DNA"/>
</dbReference>
<keyword evidence="3" id="KW-1185">Reference proteome</keyword>
<name>A0ABN2MCX7_9ACTN</name>
<dbReference type="RefSeq" id="WP_344134855.1">
    <property type="nucleotide sequence ID" value="NZ_BAAALT010000143.1"/>
</dbReference>
<feature type="transmembrane region" description="Helical" evidence="1">
    <location>
        <begin position="49"/>
        <end position="71"/>
    </location>
</feature>
<keyword evidence="1" id="KW-1133">Transmembrane helix</keyword>
<feature type="transmembrane region" description="Helical" evidence="1">
    <location>
        <begin position="217"/>
        <end position="235"/>
    </location>
</feature>
<evidence type="ECO:0008006" key="4">
    <source>
        <dbReference type="Google" id="ProtNLM"/>
    </source>
</evidence>